<dbReference type="Pfam" id="PF07009">
    <property type="entry name" value="NusG_II"/>
    <property type="match status" value="1"/>
</dbReference>
<evidence type="ECO:0000256" key="1">
    <source>
        <dbReference type="SAM" id="Phobius"/>
    </source>
</evidence>
<protein>
    <submittedName>
        <fullName evidence="2">Uncharacterized protein</fullName>
    </submittedName>
</protein>
<keyword evidence="1" id="KW-0812">Transmembrane</keyword>
<proteinExistence type="predicted"/>
<reference evidence="2 3" key="1">
    <citation type="submission" date="2016-02" db="EMBL/GenBank/DDBJ databases">
        <title>Genome sequence of Tissierella creatinophila DSM 6911.</title>
        <authorList>
            <person name="Poehlein A."/>
            <person name="Daniel R."/>
        </authorList>
    </citation>
    <scope>NUCLEOTIDE SEQUENCE [LARGE SCALE GENOMIC DNA]</scope>
    <source>
        <strain evidence="2 3">DSM 6911</strain>
    </source>
</reference>
<feature type="transmembrane region" description="Helical" evidence="1">
    <location>
        <begin position="6"/>
        <end position="26"/>
    </location>
</feature>
<keyword evidence="3" id="KW-1185">Reference proteome</keyword>
<sequence>MKIMTVGDKFLIVVIIILSITSIFYITRTTTDSLGKDVIVRFDGIEIAKIPLKTDKQSTIYDFKFGENIGELEIFGDRVRMLPMDIKICPERICSDTGWIENSYQMIVCLPNKVIVTIETNEKQDIDIIVRN</sequence>
<dbReference type="AlphaFoldDB" id="A0A1U7M443"/>
<dbReference type="EMBL" id="LTDM01000053">
    <property type="protein sequence ID" value="OLS01968.1"/>
    <property type="molecule type" value="Genomic_DNA"/>
</dbReference>
<dbReference type="Gene3D" id="2.60.320.10">
    <property type="entry name" value="N-utilization substance G protein NusG, insert domain"/>
    <property type="match status" value="1"/>
</dbReference>
<evidence type="ECO:0000313" key="3">
    <source>
        <dbReference type="Proteomes" id="UP000186112"/>
    </source>
</evidence>
<keyword evidence="1" id="KW-1133">Transmembrane helix</keyword>
<organism evidence="2 3">
    <name type="scientific">Tissierella creatinophila DSM 6911</name>
    <dbReference type="NCBI Taxonomy" id="1123403"/>
    <lineage>
        <taxon>Bacteria</taxon>
        <taxon>Bacillati</taxon>
        <taxon>Bacillota</taxon>
        <taxon>Tissierellia</taxon>
        <taxon>Tissierellales</taxon>
        <taxon>Tissierellaceae</taxon>
        <taxon>Tissierella</taxon>
    </lineage>
</organism>
<accession>A0A1U7M443</accession>
<dbReference type="OrthoDB" id="47603at2"/>
<dbReference type="Proteomes" id="UP000186112">
    <property type="component" value="Unassembled WGS sequence"/>
</dbReference>
<comment type="caution">
    <text evidence="2">The sequence shown here is derived from an EMBL/GenBank/DDBJ whole genome shotgun (WGS) entry which is preliminary data.</text>
</comment>
<dbReference type="InterPro" id="IPR038690">
    <property type="entry name" value="NusG_2_sf"/>
</dbReference>
<keyword evidence="1" id="KW-0472">Membrane</keyword>
<name>A0A1U7M443_TISCR</name>
<gene>
    <name evidence="2" type="ORF">TICRE_21100</name>
</gene>
<dbReference type="CDD" id="cd09846">
    <property type="entry name" value="DUF1312"/>
    <property type="match status" value="1"/>
</dbReference>
<evidence type="ECO:0000313" key="2">
    <source>
        <dbReference type="EMBL" id="OLS01968.1"/>
    </source>
</evidence>